<evidence type="ECO:0000313" key="2">
    <source>
        <dbReference type="Proteomes" id="UP000634136"/>
    </source>
</evidence>
<protein>
    <submittedName>
        <fullName evidence="1">Uncharacterized protein</fullName>
    </submittedName>
</protein>
<comment type="caution">
    <text evidence="1">The sequence shown here is derived from an EMBL/GenBank/DDBJ whole genome shotgun (WGS) entry which is preliminary data.</text>
</comment>
<dbReference type="Proteomes" id="UP000634136">
    <property type="component" value="Unassembled WGS sequence"/>
</dbReference>
<dbReference type="AlphaFoldDB" id="A0A834U2B5"/>
<keyword evidence="2" id="KW-1185">Reference proteome</keyword>
<reference evidence="1" key="1">
    <citation type="submission" date="2020-09" db="EMBL/GenBank/DDBJ databases">
        <title>Genome-Enabled Discovery of Anthraquinone Biosynthesis in Senna tora.</title>
        <authorList>
            <person name="Kang S.-H."/>
            <person name="Pandey R.P."/>
            <person name="Lee C.-M."/>
            <person name="Sim J.-S."/>
            <person name="Jeong J.-T."/>
            <person name="Choi B.-S."/>
            <person name="Jung M."/>
            <person name="Ginzburg D."/>
            <person name="Zhao K."/>
            <person name="Won S.Y."/>
            <person name="Oh T.-J."/>
            <person name="Yu Y."/>
            <person name="Kim N.-H."/>
            <person name="Lee O.R."/>
            <person name="Lee T.-H."/>
            <person name="Bashyal P."/>
            <person name="Kim T.-S."/>
            <person name="Lee W.-H."/>
            <person name="Kawkins C."/>
            <person name="Kim C.-K."/>
            <person name="Kim J.S."/>
            <person name="Ahn B.O."/>
            <person name="Rhee S.Y."/>
            <person name="Sohng J.K."/>
        </authorList>
    </citation>
    <scope>NUCLEOTIDE SEQUENCE</scope>
    <source>
        <tissue evidence="1">Leaf</tissue>
    </source>
</reference>
<proteinExistence type="predicted"/>
<organism evidence="1 2">
    <name type="scientific">Senna tora</name>
    <dbReference type="NCBI Taxonomy" id="362788"/>
    <lineage>
        <taxon>Eukaryota</taxon>
        <taxon>Viridiplantae</taxon>
        <taxon>Streptophyta</taxon>
        <taxon>Embryophyta</taxon>
        <taxon>Tracheophyta</taxon>
        <taxon>Spermatophyta</taxon>
        <taxon>Magnoliopsida</taxon>
        <taxon>eudicotyledons</taxon>
        <taxon>Gunneridae</taxon>
        <taxon>Pentapetalae</taxon>
        <taxon>rosids</taxon>
        <taxon>fabids</taxon>
        <taxon>Fabales</taxon>
        <taxon>Fabaceae</taxon>
        <taxon>Caesalpinioideae</taxon>
        <taxon>Cassia clade</taxon>
        <taxon>Senna</taxon>
    </lineage>
</organism>
<gene>
    <name evidence="1" type="ORF">G2W53_019613</name>
</gene>
<accession>A0A834U2B5</accession>
<evidence type="ECO:0000313" key="1">
    <source>
        <dbReference type="EMBL" id="KAF7828449.1"/>
    </source>
</evidence>
<sequence length="33" mass="3744">MRPCFLALAEPFFEKNPEERRGDPTVSVTDYAG</sequence>
<name>A0A834U2B5_9FABA</name>
<dbReference type="EMBL" id="JAAIUW010000006">
    <property type="protein sequence ID" value="KAF7828449.1"/>
    <property type="molecule type" value="Genomic_DNA"/>
</dbReference>